<comment type="caution">
    <text evidence="7">The sequence shown here is derived from an EMBL/GenBank/DDBJ whole genome shotgun (WGS) entry which is preliminary data.</text>
</comment>
<dbReference type="STRING" id="1429043.X474_04500"/>
<dbReference type="HAMAP" id="MF_02040">
    <property type="entry name" value="Mrp_NBP35"/>
    <property type="match status" value="1"/>
</dbReference>
<dbReference type="GO" id="GO:0140663">
    <property type="term" value="F:ATP-dependent FeS chaperone activity"/>
    <property type="evidence" value="ECO:0007669"/>
    <property type="project" value="InterPro"/>
</dbReference>
<dbReference type="Gene3D" id="3.40.50.300">
    <property type="entry name" value="P-loop containing nucleotide triphosphate hydrolases"/>
    <property type="match status" value="1"/>
</dbReference>
<dbReference type="InterPro" id="IPR027417">
    <property type="entry name" value="P-loop_NTPase"/>
</dbReference>
<dbReference type="InterPro" id="IPR033756">
    <property type="entry name" value="YlxH/NBP35"/>
</dbReference>
<organism evidence="7 8">
    <name type="scientific">Dethiosulfatarculus sandiegensis</name>
    <dbReference type="NCBI Taxonomy" id="1429043"/>
    <lineage>
        <taxon>Bacteria</taxon>
        <taxon>Pseudomonadati</taxon>
        <taxon>Thermodesulfobacteriota</taxon>
        <taxon>Desulfarculia</taxon>
        <taxon>Desulfarculales</taxon>
        <taxon>Desulfarculaceae</taxon>
        <taxon>Dethiosulfatarculus</taxon>
    </lineage>
</organism>
<keyword evidence="8" id="KW-1185">Reference proteome</keyword>
<reference evidence="7 8" key="1">
    <citation type="submission" date="2013-11" db="EMBL/GenBank/DDBJ databases">
        <title>Metagenomic analysis of a methanogenic consortium involved in long chain n-alkane degradation.</title>
        <authorList>
            <person name="Davidova I.A."/>
            <person name="Callaghan A.V."/>
            <person name="Wawrik B."/>
            <person name="Pruitt S."/>
            <person name="Marks C."/>
            <person name="Duncan K.E."/>
            <person name="Suflita J.M."/>
        </authorList>
    </citation>
    <scope>NUCLEOTIDE SEQUENCE [LARGE SCALE GENOMIC DNA]</scope>
    <source>
        <strain evidence="7 8">SPR</strain>
    </source>
</reference>
<dbReference type="InterPro" id="IPR019591">
    <property type="entry name" value="Mrp/NBP35_ATP-bd"/>
</dbReference>
<dbReference type="PANTHER" id="PTHR23264">
    <property type="entry name" value="NUCLEOTIDE-BINDING PROTEIN NBP35 YEAST -RELATED"/>
    <property type="match status" value="1"/>
</dbReference>
<sequence length="280" mass="29978">MTQPDSSANSQSEINEVEQRLQHNLGHIKNKIMVMSGKGGVGKSTVAAYLALGLAALGHEVGLMDVDLHGPSVPRMLGLKGQHALVQEEERLIMPVSLKKNLKVISVESLMPDQDASVIWRGPLKVSVIKQFLGDVHWDHLDYLIIDSPPGTGDEPLTVAQTIPGAQALVVTTPQEIALADVRKSLDFCRQINLPVLGMVENMSGVICPHCGEEIALYGSGGGENLAAANGLRFLAKLPVDSRLVLASDLGHPLDIMKENKGAAPGFQELVKKVEKLTNA</sequence>
<dbReference type="GO" id="GO:0005524">
    <property type="term" value="F:ATP binding"/>
    <property type="evidence" value="ECO:0007669"/>
    <property type="project" value="UniProtKB-UniRule"/>
</dbReference>
<dbReference type="GO" id="GO:0051536">
    <property type="term" value="F:iron-sulfur cluster binding"/>
    <property type="evidence" value="ECO:0007669"/>
    <property type="project" value="UniProtKB-UniRule"/>
</dbReference>
<evidence type="ECO:0000313" key="8">
    <source>
        <dbReference type="Proteomes" id="UP000032233"/>
    </source>
</evidence>
<dbReference type="GO" id="GO:0005829">
    <property type="term" value="C:cytosol"/>
    <property type="evidence" value="ECO:0007669"/>
    <property type="project" value="TreeGrafter"/>
</dbReference>
<accession>A0A0D2JI26</accession>
<evidence type="ECO:0000256" key="2">
    <source>
        <dbReference type="ARBA" id="ARBA00022741"/>
    </source>
</evidence>
<comment type="subunit">
    <text evidence="6">Homodimer.</text>
</comment>
<dbReference type="AlphaFoldDB" id="A0A0D2JI26"/>
<dbReference type="CDD" id="cd02037">
    <property type="entry name" value="Mrp_NBP35"/>
    <property type="match status" value="1"/>
</dbReference>
<evidence type="ECO:0000313" key="7">
    <source>
        <dbReference type="EMBL" id="KIX15371.1"/>
    </source>
</evidence>
<evidence type="ECO:0000256" key="5">
    <source>
        <dbReference type="ARBA" id="ARBA00023014"/>
    </source>
</evidence>
<dbReference type="InParanoid" id="A0A0D2JI26"/>
<dbReference type="PANTHER" id="PTHR23264:SF19">
    <property type="entry name" value="CYTOSOLIC FE-S CLUSTER ASSEMBLY FACTOR NUBP2"/>
    <property type="match status" value="1"/>
</dbReference>
<dbReference type="FunFam" id="3.40.50.300:FF:001119">
    <property type="entry name" value="Iron-sulfur cluster carrier protein"/>
    <property type="match status" value="1"/>
</dbReference>
<proteinExistence type="inferred from homology"/>
<evidence type="ECO:0000256" key="4">
    <source>
        <dbReference type="ARBA" id="ARBA00023004"/>
    </source>
</evidence>
<keyword evidence="4 6" id="KW-0408">Iron</keyword>
<dbReference type="GO" id="GO:0046872">
    <property type="term" value="F:metal ion binding"/>
    <property type="evidence" value="ECO:0007669"/>
    <property type="project" value="UniProtKB-KW"/>
</dbReference>
<dbReference type="EMBL" id="AZAC01000003">
    <property type="protein sequence ID" value="KIX15371.1"/>
    <property type="molecule type" value="Genomic_DNA"/>
</dbReference>
<dbReference type="OrthoDB" id="9809679at2"/>
<dbReference type="PATRIC" id="fig|1429043.3.peg.957"/>
<name>A0A0D2JI26_9BACT</name>
<dbReference type="GO" id="GO:0016226">
    <property type="term" value="P:iron-sulfur cluster assembly"/>
    <property type="evidence" value="ECO:0007669"/>
    <property type="project" value="InterPro"/>
</dbReference>
<evidence type="ECO:0000256" key="6">
    <source>
        <dbReference type="HAMAP-Rule" id="MF_02040"/>
    </source>
</evidence>
<dbReference type="SUPFAM" id="SSF52540">
    <property type="entry name" value="P-loop containing nucleoside triphosphate hydrolases"/>
    <property type="match status" value="1"/>
</dbReference>
<protein>
    <recommendedName>
        <fullName evidence="6">Iron-sulfur cluster carrier protein</fullName>
    </recommendedName>
</protein>
<dbReference type="InterPro" id="IPR000808">
    <property type="entry name" value="Mrp-like_CS"/>
</dbReference>
<keyword evidence="6" id="KW-0378">Hydrolase</keyword>
<dbReference type="RefSeq" id="WP_044346890.1">
    <property type="nucleotide sequence ID" value="NZ_AZAC01000003.1"/>
</dbReference>
<keyword evidence="2 6" id="KW-0547">Nucleotide-binding</keyword>
<dbReference type="PROSITE" id="PS01215">
    <property type="entry name" value="MRP"/>
    <property type="match status" value="1"/>
</dbReference>
<comment type="function">
    <text evidence="6">Binds and transfers iron-sulfur (Fe-S) clusters to target apoproteins. Can hydrolyze ATP.</text>
</comment>
<keyword evidence="3 6" id="KW-0067">ATP-binding</keyword>
<dbReference type="Proteomes" id="UP000032233">
    <property type="component" value="Unassembled WGS sequence"/>
</dbReference>
<dbReference type="Pfam" id="PF10609">
    <property type="entry name" value="ParA"/>
    <property type="match status" value="1"/>
</dbReference>
<comment type="similarity">
    <text evidence="6">Belongs to the Mrp/NBP35 ATP-binding proteins family.</text>
</comment>
<evidence type="ECO:0000256" key="3">
    <source>
        <dbReference type="ARBA" id="ARBA00022840"/>
    </source>
</evidence>
<evidence type="ECO:0000256" key="1">
    <source>
        <dbReference type="ARBA" id="ARBA00022723"/>
    </source>
</evidence>
<keyword evidence="5 6" id="KW-0411">Iron-sulfur</keyword>
<dbReference type="GO" id="GO:0016887">
    <property type="term" value="F:ATP hydrolysis activity"/>
    <property type="evidence" value="ECO:0007669"/>
    <property type="project" value="UniProtKB-UniRule"/>
</dbReference>
<keyword evidence="1 6" id="KW-0479">Metal-binding</keyword>
<feature type="binding site" evidence="6">
    <location>
        <begin position="37"/>
        <end position="44"/>
    </location>
    <ligand>
        <name>ATP</name>
        <dbReference type="ChEBI" id="CHEBI:30616"/>
    </ligand>
</feature>
<gene>
    <name evidence="7" type="ORF">X474_04500</name>
</gene>